<dbReference type="PANTHER" id="PTHR42929">
    <property type="entry name" value="INNER MEMBRANE ABC TRANSPORTER PERMEASE PROTEIN YDCU-RELATED-RELATED"/>
    <property type="match status" value="1"/>
</dbReference>
<dbReference type="Pfam" id="PF00528">
    <property type="entry name" value="BPD_transp_1"/>
    <property type="match status" value="1"/>
</dbReference>
<dbReference type="PANTHER" id="PTHR42929:SF3">
    <property type="entry name" value="PUTRESCINE TRANSPORT SYSTEM PERMEASE PROTEIN POTH"/>
    <property type="match status" value="1"/>
</dbReference>
<keyword evidence="3 8" id="KW-0813">Transport</keyword>
<reference evidence="11" key="1">
    <citation type="journal article" date="2021" name="Front. Microbiol.">
        <title>Comprehensive Comparative Genomics and Phenotyping of Methylobacterium Species.</title>
        <authorList>
            <person name="Alessa O."/>
            <person name="Ogura Y."/>
            <person name="Fujitani Y."/>
            <person name="Takami H."/>
            <person name="Hayashi T."/>
            <person name="Sahin N."/>
            <person name="Tani A."/>
        </authorList>
    </citation>
    <scope>NUCLEOTIDE SEQUENCE</scope>
    <source>
        <strain evidence="11">NBRC 15686</strain>
    </source>
</reference>
<keyword evidence="6 8" id="KW-1133">Transmembrane helix</keyword>
<feature type="domain" description="ABC transmembrane type-1" evidence="10">
    <location>
        <begin position="123"/>
        <end position="329"/>
    </location>
</feature>
<feature type="transmembrane region" description="Helical" evidence="8">
    <location>
        <begin position="308"/>
        <end position="329"/>
    </location>
</feature>
<evidence type="ECO:0000256" key="3">
    <source>
        <dbReference type="ARBA" id="ARBA00022448"/>
    </source>
</evidence>
<evidence type="ECO:0000256" key="9">
    <source>
        <dbReference type="SAM" id="MobiDB-lite"/>
    </source>
</evidence>
<evidence type="ECO:0000256" key="6">
    <source>
        <dbReference type="ARBA" id="ARBA00022989"/>
    </source>
</evidence>
<evidence type="ECO:0000256" key="4">
    <source>
        <dbReference type="ARBA" id="ARBA00022475"/>
    </source>
</evidence>
<dbReference type="InterPro" id="IPR035906">
    <property type="entry name" value="MetI-like_sf"/>
</dbReference>
<comment type="similarity">
    <text evidence="2">Belongs to the binding-protein-dependent transport system permease family. CysTW subfamily.</text>
</comment>
<keyword evidence="7 8" id="KW-0472">Membrane</keyword>
<dbReference type="EMBL" id="BPRC01000013">
    <property type="protein sequence ID" value="GJE66351.1"/>
    <property type="molecule type" value="Genomic_DNA"/>
</dbReference>
<evidence type="ECO:0000313" key="12">
    <source>
        <dbReference type="Proteomes" id="UP001055039"/>
    </source>
</evidence>
<name>A0ABQ4UI25_9HYPH</name>
<reference evidence="11" key="2">
    <citation type="submission" date="2021-08" db="EMBL/GenBank/DDBJ databases">
        <authorList>
            <person name="Tani A."/>
            <person name="Ola A."/>
            <person name="Ogura Y."/>
            <person name="Katsura K."/>
            <person name="Hayashi T."/>
        </authorList>
    </citation>
    <scope>NUCLEOTIDE SEQUENCE</scope>
    <source>
        <strain evidence="11">NBRC 15686</strain>
    </source>
</reference>
<comment type="caution">
    <text evidence="11">The sequence shown here is derived from an EMBL/GenBank/DDBJ whole genome shotgun (WGS) entry which is preliminary data.</text>
</comment>
<evidence type="ECO:0000256" key="2">
    <source>
        <dbReference type="ARBA" id="ARBA00007069"/>
    </source>
</evidence>
<accession>A0ABQ4UI25</accession>
<keyword evidence="12" id="KW-1185">Reference proteome</keyword>
<sequence length="345" mass="36928">MSGLSPQQPPTGDDRASPVDPANAGRRASAERGEAGHRSASLQRKIGRGLVRGLPLLWLALFFLVPFAVTLKISFSSPATAQPPYLPVLEWDGGLEGWREFFEALDFQNYGMIAADALYRDAALSSLGYAALATAILVLIGTPTAYAMARASARWQPVLVALVIVPFWTSFLIRVYAWIAILKPEGLLNAGLLKLGLIAAPLPILDGPFGVLIGLAYAYLPFMVLPLYAVMSRLDPALTEAAADLGASRARAFFTVTLPLSLPGLAAGALLCFIPMVGEFIIPDLLGGSDTLMLGRVLWSEFFSNRDWPLASAVAVLLLILVVGPVVLFREAELRREEAAEGAGR</sequence>
<dbReference type="CDD" id="cd06261">
    <property type="entry name" value="TM_PBP2"/>
    <property type="match status" value="1"/>
</dbReference>
<dbReference type="SUPFAM" id="SSF161098">
    <property type="entry name" value="MetI-like"/>
    <property type="match status" value="1"/>
</dbReference>
<dbReference type="PROSITE" id="PS50928">
    <property type="entry name" value="ABC_TM1"/>
    <property type="match status" value="1"/>
</dbReference>
<feature type="transmembrane region" description="Helical" evidence="8">
    <location>
        <begin position="209"/>
        <end position="231"/>
    </location>
</feature>
<keyword evidence="5 8" id="KW-0812">Transmembrane</keyword>
<feature type="transmembrane region" description="Helical" evidence="8">
    <location>
        <begin position="127"/>
        <end position="146"/>
    </location>
</feature>
<keyword evidence="4" id="KW-1003">Cell membrane</keyword>
<evidence type="ECO:0000259" key="10">
    <source>
        <dbReference type="PROSITE" id="PS50928"/>
    </source>
</evidence>
<proteinExistence type="inferred from homology"/>
<feature type="transmembrane region" description="Helical" evidence="8">
    <location>
        <begin position="158"/>
        <end position="179"/>
    </location>
</feature>
<protein>
    <submittedName>
        <fullName evidence="11">Putrescine transport system permease protein PotH</fullName>
    </submittedName>
</protein>
<feature type="compositionally biased region" description="Basic and acidic residues" evidence="9">
    <location>
        <begin position="28"/>
        <end position="37"/>
    </location>
</feature>
<dbReference type="Proteomes" id="UP001055039">
    <property type="component" value="Unassembled WGS sequence"/>
</dbReference>
<feature type="region of interest" description="Disordered" evidence="9">
    <location>
        <begin position="1"/>
        <end position="39"/>
    </location>
</feature>
<evidence type="ECO:0000313" key="11">
    <source>
        <dbReference type="EMBL" id="GJE66351.1"/>
    </source>
</evidence>
<evidence type="ECO:0000256" key="1">
    <source>
        <dbReference type="ARBA" id="ARBA00004651"/>
    </source>
</evidence>
<evidence type="ECO:0000256" key="8">
    <source>
        <dbReference type="RuleBase" id="RU363032"/>
    </source>
</evidence>
<evidence type="ECO:0000256" key="7">
    <source>
        <dbReference type="ARBA" id="ARBA00023136"/>
    </source>
</evidence>
<organism evidence="11 12">
    <name type="scientific">Methylorubrum aminovorans</name>
    <dbReference type="NCBI Taxonomy" id="269069"/>
    <lineage>
        <taxon>Bacteria</taxon>
        <taxon>Pseudomonadati</taxon>
        <taxon>Pseudomonadota</taxon>
        <taxon>Alphaproteobacteria</taxon>
        <taxon>Hyphomicrobiales</taxon>
        <taxon>Methylobacteriaceae</taxon>
        <taxon>Methylorubrum</taxon>
    </lineage>
</organism>
<dbReference type="RefSeq" id="WP_238226048.1">
    <property type="nucleotide sequence ID" value="NZ_BAAADH010000070.1"/>
</dbReference>
<feature type="transmembrane region" description="Helical" evidence="8">
    <location>
        <begin position="54"/>
        <end position="75"/>
    </location>
</feature>
<dbReference type="Gene3D" id="1.10.3720.10">
    <property type="entry name" value="MetI-like"/>
    <property type="match status" value="1"/>
</dbReference>
<comment type="subcellular location">
    <subcellularLocation>
        <location evidence="1 8">Cell membrane</location>
        <topology evidence="1 8">Multi-pass membrane protein</topology>
    </subcellularLocation>
</comment>
<feature type="transmembrane region" description="Helical" evidence="8">
    <location>
        <begin position="252"/>
        <end position="277"/>
    </location>
</feature>
<dbReference type="InterPro" id="IPR000515">
    <property type="entry name" value="MetI-like"/>
</dbReference>
<gene>
    <name evidence="11" type="primary">potH</name>
    <name evidence="11" type="ORF">LNAOJCKE_3570</name>
</gene>
<evidence type="ECO:0000256" key="5">
    <source>
        <dbReference type="ARBA" id="ARBA00022692"/>
    </source>
</evidence>